<dbReference type="Proteomes" id="UP000663860">
    <property type="component" value="Unassembled WGS sequence"/>
</dbReference>
<comment type="caution">
    <text evidence="1">The sequence shown here is derived from an EMBL/GenBank/DDBJ whole genome shotgun (WGS) entry which is preliminary data.</text>
</comment>
<dbReference type="Gene3D" id="3.90.176.10">
    <property type="entry name" value="Toxin ADP-ribosyltransferase, Chain A, domain 1"/>
    <property type="match status" value="1"/>
</dbReference>
<reference evidence="1" key="1">
    <citation type="submission" date="2021-02" db="EMBL/GenBank/DDBJ databases">
        <authorList>
            <person name="Nowell W R."/>
        </authorList>
    </citation>
    <scope>NUCLEOTIDE SEQUENCE</scope>
</reference>
<dbReference type="AlphaFoldDB" id="A0A814D6G2"/>
<protein>
    <recommendedName>
        <fullName evidence="3">NAD(+)--protein-arginine ADP-ribosyltransferase</fullName>
    </recommendedName>
</protein>
<dbReference type="EMBL" id="CAJNOE010000127">
    <property type="protein sequence ID" value="CAF0950087.1"/>
    <property type="molecule type" value="Genomic_DNA"/>
</dbReference>
<gene>
    <name evidence="1" type="ORF">IZO911_LOCUS14946</name>
</gene>
<evidence type="ECO:0008006" key="3">
    <source>
        <dbReference type="Google" id="ProtNLM"/>
    </source>
</evidence>
<evidence type="ECO:0000313" key="2">
    <source>
        <dbReference type="Proteomes" id="UP000663860"/>
    </source>
</evidence>
<proteinExistence type="predicted"/>
<evidence type="ECO:0000313" key="1">
    <source>
        <dbReference type="EMBL" id="CAF0950087.1"/>
    </source>
</evidence>
<name>A0A814D6G2_9BILA</name>
<dbReference type="SUPFAM" id="SSF56399">
    <property type="entry name" value="ADP-ribosylation"/>
    <property type="match status" value="1"/>
</dbReference>
<organism evidence="1 2">
    <name type="scientific">Adineta steineri</name>
    <dbReference type="NCBI Taxonomy" id="433720"/>
    <lineage>
        <taxon>Eukaryota</taxon>
        <taxon>Metazoa</taxon>
        <taxon>Spiralia</taxon>
        <taxon>Gnathifera</taxon>
        <taxon>Rotifera</taxon>
        <taxon>Eurotatoria</taxon>
        <taxon>Bdelloidea</taxon>
        <taxon>Adinetida</taxon>
        <taxon>Adinetidae</taxon>
        <taxon>Adineta</taxon>
    </lineage>
</organism>
<sequence length="192" mass="21792">MSKNRFANHTIFELQEANHSPIFGYEDSPILTLEEAVEKLIPLVPGVLAYVMTALRAEDRHALIPWFAYLKLFMTALNKLLPIKAVVWRGVYGDVSSVFANNNIEVWWSVNSTSSDLEIVQPFLGEHGTLFTIEAKCGKDISQFAANPDEKEVILMPGTCVRAKTEVLNFNDRLFVVHLDEITPQRLIYLKR</sequence>
<accession>A0A814D6G2</accession>